<dbReference type="Proteomes" id="UP000535890">
    <property type="component" value="Unassembled WGS sequence"/>
</dbReference>
<feature type="domain" description="AB hydrolase-1" evidence="2">
    <location>
        <begin position="27"/>
        <end position="273"/>
    </location>
</feature>
<sequence length="283" mass="30742">MTLPDPVRVTLPDVTLSVLDAGSGPAVLLLHGFPDRATLWRAQIERLLDAGYRVIAPDLRGFGDSDRPDDVRSYRLRHSVADMVALLSERGVDRAVVVGHDYGAAVGWALAMSSDVVRGYVALSVGHPNAFRTAGLVQRALSWYMLWFLTPGVPETVLPADDWAFLRRWAHPGTEDDDLVRTHIRDLSRPGALTAGLSWYRANVDPRTFADEHPLDMPPVTCPVLGLIGADDIALTEAQMAGSAAYVTGGFECVTLPGAGHWLPARHADAVNEHLLAFLARLD</sequence>
<dbReference type="InterPro" id="IPR000073">
    <property type="entry name" value="AB_hydrolase_1"/>
</dbReference>
<evidence type="ECO:0000256" key="1">
    <source>
        <dbReference type="ARBA" id="ARBA00022801"/>
    </source>
</evidence>
<dbReference type="AlphaFoldDB" id="A0A7Y9DRI7"/>
<dbReference type="PRINTS" id="PR00412">
    <property type="entry name" value="EPOXHYDRLASE"/>
</dbReference>
<reference evidence="3 4" key="1">
    <citation type="submission" date="2020-07" db="EMBL/GenBank/DDBJ databases">
        <title>Sequencing the genomes of 1000 actinobacteria strains.</title>
        <authorList>
            <person name="Klenk H.-P."/>
        </authorList>
    </citation>
    <scope>NUCLEOTIDE SEQUENCE [LARGE SCALE GENOMIC DNA]</scope>
    <source>
        <strain evidence="3 4">DSM 45772</strain>
    </source>
</reference>
<dbReference type="RefSeq" id="WP_179792096.1">
    <property type="nucleotide sequence ID" value="NZ_BAABHP010000012.1"/>
</dbReference>
<dbReference type="Pfam" id="PF12697">
    <property type="entry name" value="Abhydrolase_6"/>
    <property type="match status" value="1"/>
</dbReference>
<dbReference type="PANTHER" id="PTHR43329">
    <property type="entry name" value="EPOXIDE HYDROLASE"/>
    <property type="match status" value="1"/>
</dbReference>
<dbReference type="EMBL" id="JACCBN010000001">
    <property type="protein sequence ID" value="NYD34110.1"/>
    <property type="molecule type" value="Genomic_DNA"/>
</dbReference>
<dbReference type="Gene3D" id="3.40.50.1820">
    <property type="entry name" value="alpha/beta hydrolase"/>
    <property type="match status" value="1"/>
</dbReference>
<dbReference type="InterPro" id="IPR029058">
    <property type="entry name" value="AB_hydrolase_fold"/>
</dbReference>
<keyword evidence="1" id="KW-0378">Hydrolase</keyword>
<organism evidence="3 4">
    <name type="scientific">Actinomycetospora corticicola</name>
    <dbReference type="NCBI Taxonomy" id="663602"/>
    <lineage>
        <taxon>Bacteria</taxon>
        <taxon>Bacillati</taxon>
        <taxon>Actinomycetota</taxon>
        <taxon>Actinomycetes</taxon>
        <taxon>Pseudonocardiales</taxon>
        <taxon>Pseudonocardiaceae</taxon>
        <taxon>Actinomycetospora</taxon>
    </lineage>
</organism>
<proteinExistence type="predicted"/>
<dbReference type="InterPro" id="IPR000639">
    <property type="entry name" value="Epox_hydrolase-like"/>
</dbReference>
<accession>A0A7Y9DRI7</accession>
<gene>
    <name evidence="3" type="ORF">BJ983_000212</name>
</gene>
<protein>
    <submittedName>
        <fullName evidence="3">Pimeloyl-ACP methyl ester carboxylesterase</fullName>
    </submittedName>
</protein>
<dbReference type="SUPFAM" id="SSF53474">
    <property type="entry name" value="alpha/beta-Hydrolases"/>
    <property type="match status" value="1"/>
</dbReference>
<name>A0A7Y9DRI7_9PSEU</name>
<keyword evidence="4" id="KW-1185">Reference proteome</keyword>
<dbReference type="PRINTS" id="PR00111">
    <property type="entry name" value="ABHYDROLASE"/>
</dbReference>
<evidence type="ECO:0000313" key="4">
    <source>
        <dbReference type="Proteomes" id="UP000535890"/>
    </source>
</evidence>
<dbReference type="GO" id="GO:0016787">
    <property type="term" value="F:hydrolase activity"/>
    <property type="evidence" value="ECO:0007669"/>
    <property type="project" value="UniProtKB-KW"/>
</dbReference>
<comment type="caution">
    <text evidence="3">The sequence shown here is derived from an EMBL/GenBank/DDBJ whole genome shotgun (WGS) entry which is preliminary data.</text>
</comment>
<evidence type="ECO:0000259" key="2">
    <source>
        <dbReference type="Pfam" id="PF12697"/>
    </source>
</evidence>
<evidence type="ECO:0000313" key="3">
    <source>
        <dbReference type="EMBL" id="NYD34110.1"/>
    </source>
</evidence>